<feature type="compositionally biased region" description="Basic and acidic residues" evidence="1">
    <location>
        <begin position="12"/>
        <end position="37"/>
    </location>
</feature>
<dbReference type="EMBL" id="CP094298">
    <property type="protein sequence ID" value="UNZ08074.1"/>
    <property type="molecule type" value="Genomic_DNA"/>
</dbReference>
<feature type="compositionally biased region" description="Low complexity" evidence="1">
    <location>
        <begin position="51"/>
        <end position="62"/>
    </location>
</feature>
<feature type="compositionally biased region" description="Basic and acidic residues" evidence="1">
    <location>
        <begin position="136"/>
        <end position="154"/>
    </location>
</feature>
<keyword evidence="2" id="KW-1133">Transmembrane helix</keyword>
<accession>A0ABY3ZD99</accession>
<keyword evidence="4" id="KW-1185">Reference proteome</keyword>
<dbReference type="Proteomes" id="UP000829494">
    <property type="component" value="Chromosome"/>
</dbReference>
<organism evidence="3 4">
    <name type="scientific">Streptomyces rimosus subsp. rimosus</name>
    <dbReference type="NCBI Taxonomy" id="132474"/>
    <lineage>
        <taxon>Bacteria</taxon>
        <taxon>Bacillati</taxon>
        <taxon>Actinomycetota</taxon>
        <taxon>Actinomycetes</taxon>
        <taxon>Kitasatosporales</taxon>
        <taxon>Streptomycetaceae</taxon>
        <taxon>Streptomyces</taxon>
    </lineage>
</organism>
<keyword evidence="2" id="KW-0812">Transmembrane</keyword>
<feature type="region of interest" description="Disordered" evidence="1">
    <location>
        <begin position="1"/>
        <end position="62"/>
    </location>
</feature>
<name>A0ABY3ZD99_STRRM</name>
<evidence type="ECO:0000313" key="3">
    <source>
        <dbReference type="EMBL" id="UNZ08074.1"/>
    </source>
</evidence>
<sequence>MQGIPHIASTPHDGRRSSVPPARREQYPAPHTGRDMAPRMPYQGAAPHVTPAARPPEAAAPQHPVFISRSGWRRRTLQGMALAVGCSCLGYLAFVGMLVSGLRQPVGTHPPSMNGPAPSGPGTGTSQYGRGAPARAEAHRPSARNRADRDDRRRPPAGRSAPPAGGPKQ</sequence>
<feature type="compositionally biased region" description="Low complexity" evidence="1">
    <location>
        <begin position="157"/>
        <end position="169"/>
    </location>
</feature>
<feature type="transmembrane region" description="Helical" evidence="2">
    <location>
        <begin position="79"/>
        <end position="102"/>
    </location>
</feature>
<proteinExistence type="predicted"/>
<evidence type="ECO:0008006" key="5">
    <source>
        <dbReference type="Google" id="ProtNLM"/>
    </source>
</evidence>
<gene>
    <name evidence="3" type="ORF">SRIMR7_38540</name>
</gene>
<keyword evidence="2" id="KW-0472">Membrane</keyword>
<protein>
    <recommendedName>
        <fullName evidence="5">Translation initiation factor IF-2</fullName>
    </recommendedName>
</protein>
<reference evidence="3 4" key="1">
    <citation type="submission" date="2022-03" db="EMBL/GenBank/DDBJ databases">
        <title>Complete genome of Streptomyces rimosus ssp. rimosus R7 (=ATCC 10970).</title>
        <authorList>
            <person name="Beganovic S."/>
            <person name="Ruckert C."/>
            <person name="Busche T."/>
            <person name="Kalinowski J."/>
            <person name="Wittmann C."/>
        </authorList>
    </citation>
    <scope>NUCLEOTIDE SEQUENCE [LARGE SCALE GENOMIC DNA]</scope>
    <source>
        <strain evidence="3 4">R7</strain>
    </source>
</reference>
<evidence type="ECO:0000313" key="4">
    <source>
        <dbReference type="Proteomes" id="UP000829494"/>
    </source>
</evidence>
<evidence type="ECO:0000256" key="1">
    <source>
        <dbReference type="SAM" id="MobiDB-lite"/>
    </source>
</evidence>
<evidence type="ECO:0000256" key="2">
    <source>
        <dbReference type="SAM" id="Phobius"/>
    </source>
</evidence>
<feature type="region of interest" description="Disordered" evidence="1">
    <location>
        <begin position="108"/>
        <end position="169"/>
    </location>
</feature>